<comment type="subcellular location">
    <subcellularLocation>
        <location evidence="1">Secreted</location>
    </subcellularLocation>
</comment>
<proteinExistence type="inferred from homology"/>
<evidence type="ECO:0000256" key="1">
    <source>
        <dbReference type="ARBA" id="ARBA00004613"/>
    </source>
</evidence>
<protein>
    <submittedName>
        <fullName evidence="10">Uncharacterized protein</fullName>
    </submittedName>
</protein>
<comment type="similarity">
    <text evidence="2 8">Belongs to the alpha/beta interferon family.</text>
</comment>
<dbReference type="InterPro" id="IPR000471">
    <property type="entry name" value="Interferon_alpha/beta/delta"/>
</dbReference>
<dbReference type="GO" id="GO:0005615">
    <property type="term" value="C:extracellular space"/>
    <property type="evidence" value="ECO:0007669"/>
    <property type="project" value="UniProtKB-KW"/>
</dbReference>
<evidence type="ECO:0000313" key="12">
    <source>
        <dbReference type="Proteomes" id="UP001497482"/>
    </source>
</evidence>
<dbReference type="GO" id="GO:0043330">
    <property type="term" value="P:response to exogenous dsRNA"/>
    <property type="evidence" value="ECO:0007669"/>
    <property type="project" value="TreeGrafter"/>
</dbReference>
<dbReference type="SUPFAM" id="SSF47266">
    <property type="entry name" value="4-helical cytokines"/>
    <property type="match status" value="1"/>
</dbReference>
<dbReference type="InterPro" id="IPR009079">
    <property type="entry name" value="4_helix_cytokine-like_core"/>
</dbReference>
<evidence type="ECO:0000256" key="4">
    <source>
        <dbReference type="ARBA" id="ARBA00022525"/>
    </source>
</evidence>
<keyword evidence="3 8" id="KW-0202">Cytokine</keyword>
<dbReference type="Gene3D" id="1.20.1250.10">
    <property type="match status" value="1"/>
</dbReference>
<dbReference type="GO" id="GO:0006955">
    <property type="term" value="P:immune response"/>
    <property type="evidence" value="ECO:0007669"/>
    <property type="project" value="UniProtKB-ARBA"/>
</dbReference>
<gene>
    <name evidence="10" type="ORF">KC01_LOCUS28135</name>
    <name evidence="11" type="ORF">KC01_LOCUS28137</name>
</gene>
<dbReference type="EMBL" id="OZ035845">
    <property type="protein sequence ID" value="CAL1599961.1"/>
    <property type="molecule type" value="Genomic_DNA"/>
</dbReference>
<keyword evidence="4" id="KW-0964">Secreted</keyword>
<dbReference type="PANTHER" id="PTHR11691">
    <property type="entry name" value="TYPE I INTERFERON"/>
    <property type="match status" value="1"/>
</dbReference>
<reference evidence="10 12" key="1">
    <citation type="submission" date="2024-04" db="EMBL/GenBank/DDBJ databases">
        <authorList>
            <person name="Waldvogel A.-M."/>
            <person name="Schoenle A."/>
        </authorList>
    </citation>
    <scope>NUCLEOTIDE SEQUENCE [LARGE SCALE GENOMIC DNA]</scope>
</reference>
<dbReference type="GO" id="GO:0005126">
    <property type="term" value="F:cytokine receptor binding"/>
    <property type="evidence" value="ECO:0007669"/>
    <property type="project" value="InterPro"/>
</dbReference>
<evidence type="ECO:0000313" key="10">
    <source>
        <dbReference type="EMBL" id="CAL1599961.1"/>
    </source>
</evidence>
<name>A0AAV2LER7_KNICA</name>
<evidence type="ECO:0000256" key="3">
    <source>
        <dbReference type="ARBA" id="ARBA00022514"/>
    </source>
</evidence>
<accession>A0AAV2LER7</accession>
<evidence type="ECO:0000256" key="5">
    <source>
        <dbReference type="ARBA" id="ARBA00022729"/>
    </source>
</evidence>
<dbReference type="Proteomes" id="UP001497482">
    <property type="component" value="Chromosome 23"/>
</dbReference>
<dbReference type="PANTHER" id="PTHR11691:SF73">
    <property type="entry name" value="INTERFERON BETA"/>
    <property type="match status" value="1"/>
</dbReference>
<feature type="chain" id="PRO_5044714350" evidence="9">
    <location>
        <begin position="24"/>
        <end position="152"/>
    </location>
</feature>
<evidence type="ECO:0000256" key="7">
    <source>
        <dbReference type="ARBA" id="ARBA00023157"/>
    </source>
</evidence>
<keyword evidence="6 8" id="KW-0051">Antiviral defense</keyword>
<evidence type="ECO:0000313" key="11">
    <source>
        <dbReference type="EMBL" id="CAL1599963.1"/>
    </source>
</evidence>
<dbReference type="EMBL" id="OZ035845">
    <property type="protein sequence ID" value="CAL1599963.1"/>
    <property type="molecule type" value="Genomic_DNA"/>
</dbReference>
<dbReference type="AlphaFoldDB" id="A0AAV2LER7"/>
<dbReference type="GO" id="GO:0051607">
    <property type="term" value="P:defense response to virus"/>
    <property type="evidence" value="ECO:0007669"/>
    <property type="project" value="UniProtKB-KW"/>
</dbReference>
<sequence>MTSSMMFRTLLFCAVAGVGCALGCRWMEHKYPQFRDSSLGLLKAMREEKLKFMGQLLDEIVALFEEDQTSAPWQETVMDDFLNIISQQADGLRACVSSQNLKRKSKKLSMYFKRLSTLLEQTSHSTQAWEWIRTEVKVHLQRADLLVPAKTN</sequence>
<evidence type="ECO:0000256" key="2">
    <source>
        <dbReference type="ARBA" id="ARBA00011033"/>
    </source>
</evidence>
<evidence type="ECO:0000256" key="8">
    <source>
        <dbReference type="RuleBase" id="RU000436"/>
    </source>
</evidence>
<dbReference type="Pfam" id="PF00143">
    <property type="entry name" value="Interferon"/>
    <property type="match status" value="1"/>
</dbReference>
<dbReference type="GO" id="GO:0005125">
    <property type="term" value="F:cytokine activity"/>
    <property type="evidence" value="ECO:0007669"/>
    <property type="project" value="UniProtKB-KW"/>
</dbReference>
<keyword evidence="7" id="KW-1015">Disulfide bond</keyword>
<keyword evidence="5 9" id="KW-0732">Signal</keyword>
<feature type="signal peptide" evidence="9">
    <location>
        <begin position="1"/>
        <end position="23"/>
    </location>
</feature>
<dbReference type="SMART" id="SM00076">
    <property type="entry name" value="IFabd"/>
    <property type="match status" value="1"/>
</dbReference>
<evidence type="ECO:0000256" key="9">
    <source>
        <dbReference type="SAM" id="SignalP"/>
    </source>
</evidence>
<organism evidence="10 12">
    <name type="scientific">Knipowitschia caucasica</name>
    <name type="common">Caucasian dwarf goby</name>
    <name type="synonym">Pomatoschistus caucasicus</name>
    <dbReference type="NCBI Taxonomy" id="637954"/>
    <lineage>
        <taxon>Eukaryota</taxon>
        <taxon>Metazoa</taxon>
        <taxon>Chordata</taxon>
        <taxon>Craniata</taxon>
        <taxon>Vertebrata</taxon>
        <taxon>Euteleostomi</taxon>
        <taxon>Actinopterygii</taxon>
        <taxon>Neopterygii</taxon>
        <taxon>Teleostei</taxon>
        <taxon>Neoteleostei</taxon>
        <taxon>Acanthomorphata</taxon>
        <taxon>Gobiaria</taxon>
        <taxon>Gobiiformes</taxon>
        <taxon>Gobioidei</taxon>
        <taxon>Gobiidae</taxon>
        <taxon>Gobiinae</taxon>
        <taxon>Knipowitschia</taxon>
    </lineage>
</organism>
<evidence type="ECO:0000256" key="6">
    <source>
        <dbReference type="ARBA" id="ARBA00023118"/>
    </source>
</evidence>
<keyword evidence="12" id="KW-1185">Reference proteome</keyword>